<dbReference type="Pfam" id="PF02636">
    <property type="entry name" value="Methyltransf_28"/>
    <property type="match status" value="1"/>
</dbReference>
<accession>A0A927CP14</accession>
<evidence type="ECO:0000313" key="3">
    <source>
        <dbReference type="EMBL" id="MBD2870143.1"/>
    </source>
</evidence>
<dbReference type="AlphaFoldDB" id="A0A927CP14"/>
<evidence type="ECO:0000313" key="4">
    <source>
        <dbReference type="Proteomes" id="UP000632125"/>
    </source>
</evidence>
<keyword evidence="2" id="KW-0808">Transferase</keyword>
<dbReference type="Proteomes" id="UP000632125">
    <property type="component" value="Unassembled WGS sequence"/>
</dbReference>
<dbReference type="PANTHER" id="PTHR12049">
    <property type="entry name" value="PROTEIN ARGININE METHYLTRANSFERASE NDUFAF7, MITOCHONDRIAL"/>
    <property type="match status" value="1"/>
</dbReference>
<dbReference type="PANTHER" id="PTHR12049:SF7">
    <property type="entry name" value="PROTEIN ARGININE METHYLTRANSFERASE NDUFAF7, MITOCHONDRIAL"/>
    <property type="match status" value="1"/>
</dbReference>
<dbReference type="Gene3D" id="3.40.50.12710">
    <property type="match status" value="1"/>
</dbReference>
<name>A0A927CP14_9BACL</name>
<reference evidence="3" key="1">
    <citation type="submission" date="2020-09" db="EMBL/GenBank/DDBJ databases">
        <title>A novel bacterium of genus Paenibacillus, isolated from South China Sea.</title>
        <authorList>
            <person name="Huang H."/>
            <person name="Mo K."/>
            <person name="Hu Y."/>
        </authorList>
    </citation>
    <scope>NUCLEOTIDE SEQUENCE</scope>
    <source>
        <strain evidence="3">IB182493</strain>
    </source>
</reference>
<dbReference type="InterPro" id="IPR038375">
    <property type="entry name" value="NDUFAF7_sf"/>
</dbReference>
<keyword evidence="4" id="KW-1185">Reference proteome</keyword>
<comment type="caution">
    <text evidence="3">The sequence shown here is derived from an EMBL/GenBank/DDBJ whole genome shotgun (WGS) entry which is preliminary data.</text>
</comment>
<protein>
    <submittedName>
        <fullName evidence="3">SAM-dependent methyltransferase</fullName>
    </submittedName>
</protein>
<dbReference type="GO" id="GO:0035243">
    <property type="term" value="F:protein-arginine omega-N symmetric methyltransferase activity"/>
    <property type="evidence" value="ECO:0007669"/>
    <property type="project" value="TreeGrafter"/>
</dbReference>
<dbReference type="InterPro" id="IPR003788">
    <property type="entry name" value="NDUFAF7"/>
</dbReference>
<keyword evidence="1 3" id="KW-0489">Methyltransferase</keyword>
<dbReference type="RefSeq" id="WP_190862823.1">
    <property type="nucleotide sequence ID" value="NZ_JACXIY010000018.1"/>
</dbReference>
<organism evidence="3 4">
    <name type="scientific">Paenibacillus arenilitoris</name>
    <dbReference type="NCBI Taxonomy" id="2772299"/>
    <lineage>
        <taxon>Bacteria</taxon>
        <taxon>Bacillati</taxon>
        <taxon>Bacillota</taxon>
        <taxon>Bacilli</taxon>
        <taxon>Bacillales</taxon>
        <taxon>Paenibacillaceae</taxon>
        <taxon>Paenibacillus</taxon>
    </lineage>
</organism>
<evidence type="ECO:0000256" key="1">
    <source>
        <dbReference type="ARBA" id="ARBA00022603"/>
    </source>
</evidence>
<evidence type="ECO:0000256" key="2">
    <source>
        <dbReference type="ARBA" id="ARBA00022679"/>
    </source>
</evidence>
<dbReference type="GO" id="GO:0032259">
    <property type="term" value="P:methylation"/>
    <property type="evidence" value="ECO:0007669"/>
    <property type="project" value="UniProtKB-KW"/>
</dbReference>
<dbReference type="InterPro" id="IPR029063">
    <property type="entry name" value="SAM-dependent_MTases_sf"/>
</dbReference>
<proteinExistence type="predicted"/>
<dbReference type="SUPFAM" id="SSF53335">
    <property type="entry name" value="S-adenosyl-L-methionine-dependent methyltransferases"/>
    <property type="match status" value="1"/>
</dbReference>
<dbReference type="EMBL" id="JACXIY010000018">
    <property type="protein sequence ID" value="MBD2870143.1"/>
    <property type="molecule type" value="Genomic_DNA"/>
</dbReference>
<sequence>MKENPLAASIARIIAAAPAVGWLAGGEAAGQPVRCITFRDYMQQCLYHPAYGYYRKGGVRIGKEGDFYTSSGIGRVLAEVLARYLIRFGRGAEAGPLPLIEWGAGTGRLSAQIAAAGSLLDKDWGSRYRSVIVEDHPAHTHAAKESFRVLRSDGYQRIDEPVVASSEEAWGADWLREPAVILANELLDAFPVHRVQILQDELVELGVTGDAAEGFREACMPVSDPRIGGWLARDGIRLREGQRTEVHADAASFLNRLGGAMTEGRLILIDYGHEADEYAAEHRMLGTLMCYWRHQASDSPYERIGEQDMTSHVPFTFVRKEAERSGWRLAGYSSQKQFLTDNGVLDLLAEHSGADPFGEAARMNRAVRQLLLSDRMSESFKVMVLDKANGTR</sequence>
<gene>
    <name evidence="3" type="ORF">IDH41_16270</name>
</gene>